<proteinExistence type="predicted"/>
<dbReference type="EMBL" id="MK500567">
    <property type="protein sequence ID" value="QBK92119.1"/>
    <property type="molecule type" value="Genomic_DNA"/>
</dbReference>
<name>A0A481ZAJ6_9VIRU</name>
<evidence type="ECO:0000313" key="1">
    <source>
        <dbReference type="EMBL" id="QBK92119.1"/>
    </source>
</evidence>
<sequence>METAKRFIYGVGTTLTFRGEIDCGELLCRGNLPQFFFDPQQAMEKFEQIGPVPVLCNACDEDYISRHYRRLFVFEYEPFDGVWLPVGYPARGLSVWPYGYLVTWDREEELPAQEDLEGIEVSQLKMTRYRSGYHCPPFEAEGIILAPFEIGREEIEDGYEVETIEYSVIEIK</sequence>
<protein>
    <submittedName>
        <fullName evidence="1">Uncharacterized protein</fullName>
    </submittedName>
</protein>
<reference evidence="1" key="1">
    <citation type="journal article" date="2019" name="MBio">
        <title>Virus Genomes from Deep Sea Sediments Expand the Ocean Megavirome and Support Independent Origins of Viral Gigantism.</title>
        <authorList>
            <person name="Backstrom D."/>
            <person name="Yutin N."/>
            <person name="Jorgensen S.L."/>
            <person name="Dharamshi J."/>
            <person name="Homa F."/>
            <person name="Zaremba-Niedwiedzka K."/>
            <person name="Spang A."/>
            <person name="Wolf Y.I."/>
            <person name="Koonin E.V."/>
            <person name="Ettema T.J."/>
        </authorList>
    </citation>
    <scope>NUCLEOTIDE SEQUENCE</scope>
</reference>
<accession>A0A481ZAJ6</accession>
<gene>
    <name evidence="1" type="ORF">LCPAC304_04660</name>
</gene>
<organism evidence="1">
    <name type="scientific">Pithovirus LCPAC304</name>
    <dbReference type="NCBI Taxonomy" id="2506594"/>
    <lineage>
        <taxon>Viruses</taxon>
        <taxon>Pithoviruses</taxon>
    </lineage>
</organism>